<gene>
    <name evidence="7" type="primary">nhaA1</name>
    <name evidence="6" type="synonym">nhaA</name>
    <name evidence="7" type="ORF">GCM10007276_30310</name>
</gene>
<dbReference type="AlphaFoldDB" id="A0A8J2YL32"/>
<dbReference type="PANTHER" id="PTHR30341:SF0">
    <property type="entry name" value="NA(+)_H(+) ANTIPORTER NHAA"/>
    <property type="match status" value="1"/>
</dbReference>
<feature type="transmembrane region" description="Helical" evidence="6">
    <location>
        <begin position="256"/>
        <end position="280"/>
    </location>
</feature>
<comment type="caution">
    <text evidence="7">The sequence shown here is derived from an EMBL/GenBank/DDBJ whole genome shotgun (WGS) entry which is preliminary data.</text>
</comment>
<comment type="function">
    <text evidence="6">Na(+)/H(+) antiporter that extrudes sodium in exchange for external protons.</text>
</comment>
<proteinExistence type="inferred from homology"/>
<dbReference type="GO" id="GO:0006885">
    <property type="term" value="P:regulation of pH"/>
    <property type="evidence" value="ECO:0007669"/>
    <property type="project" value="UniProtKB-UniRule"/>
</dbReference>
<feature type="transmembrane region" description="Helical" evidence="6">
    <location>
        <begin position="125"/>
        <end position="144"/>
    </location>
</feature>
<dbReference type="PANTHER" id="PTHR30341">
    <property type="entry name" value="SODIUM ION/PROTON ANTIPORTER NHAA-RELATED"/>
    <property type="match status" value="1"/>
</dbReference>
<keyword evidence="4 6" id="KW-1133">Transmembrane helix</keyword>
<dbReference type="NCBIfam" id="TIGR00773">
    <property type="entry name" value="NhaA"/>
    <property type="match status" value="1"/>
</dbReference>
<feature type="transmembrane region" description="Helical" evidence="6">
    <location>
        <begin position="208"/>
        <end position="236"/>
    </location>
</feature>
<feature type="transmembrane region" description="Helical" evidence="6">
    <location>
        <begin position="180"/>
        <end position="196"/>
    </location>
</feature>
<feature type="transmembrane region" description="Helical" evidence="6">
    <location>
        <begin position="49"/>
        <end position="74"/>
    </location>
</feature>
<dbReference type="Proteomes" id="UP000602745">
    <property type="component" value="Unassembled WGS sequence"/>
</dbReference>
<keyword evidence="6" id="KW-0739">Sodium transport</keyword>
<evidence type="ECO:0000256" key="2">
    <source>
        <dbReference type="ARBA" id="ARBA00022475"/>
    </source>
</evidence>
<sequence length="393" mass="40989">MSSLRPAQQSFIRRFIASEATGGIVLMVVAVLALLVANSPLSDAYFAGLHVYVGGLSVLHWINDGLMAVFFLMVGLEIKREALTGQLATWPQRVLPGLAALGGMVAPALAYLIFNAGSPETLRGWAIPAATDIAFALGVLSLLGSRVPLSLKIFLTALAVIDDLGAVVIIALFYTANLNVLALGGAIAVTAVLILMNRRGFHNLAPYLLLGLVLWFLVLMSGIHATLAGVVLALTIPLAVDPRLGDSSLIRLEHAIHPWVAFLIVPIFGFANAGVSFAGFTPSVLLQPVPLGIAAGLFLGKQVGIFTVAVLSIRLGLARLPEGASWRQVYGVALLCGIGFTMSLFIGLLAFPASPGLQDEVKIGVMMGSLLSGVVGALVLVAAPARKLAPVRG</sequence>
<dbReference type="GO" id="GO:0005886">
    <property type="term" value="C:plasma membrane"/>
    <property type="evidence" value="ECO:0007669"/>
    <property type="project" value="UniProtKB-SubCell"/>
</dbReference>
<reference evidence="7" key="1">
    <citation type="journal article" date="2014" name="Int. J. Syst. Evol. Microbiol.">
        <title>Complete genome sequence of Corynebacterium casei LMG S-19264T (=DSM 44701T), isolated from a smear-ripened cheese.</title>
        <authorList>
            <consortium name="US DOE Joint Genome Institute (JGI-PGF)"/>
            <person name="Walter F."/>
            <person name="Albersmeier A."/>
            <person name="Kalinowski J."/>
            <person name="Ruckert C."/>
        </authorList>
    </citation>
    <scope>NUCLEOTIDE SEQUENCE</scope>
    <source>
        <strain evidence="7">CCM 7684</strain>
    </source>
</reference>
<keyword evidence="8" id="KW-1185">Reference proteome</keyword>
<organism evidence="7 8">
    <name type="scientific">Agaricicola taiwanensis</name>
    <dbReference type="NCBI Taxonomy" id="591372"/>
    <lineage>
        <taxon>Bacteria</taxon>
        <taxon>Pseudomonadati</taxon>
        <taxon>Pseudomonadota</taxon>
        <taxon>Alphaproteobacteria</taxon>
        <taxon>Rhodobacterales</taxon>
        <taxon>Paracoccaceae</taxon>
        <taxon>Agaricicola</taxon>
    </lineage>
</organism>
<evidence type="ECO:0000256" key="1">
    <source>
        <dbReference type="ARBA" id="ARBA00004429"/>
    </source>
</evidence>
<feature type="transmembrane region" description="Helical" evidence="6">
    <location>
        <begin position="94"/>
        <end position="113"/>
    </location>
</feature>
<keyword evidence="2 6" id="KW-1003">Cell membrane</keyword>
<keyword evidence="6" id="KW-0813">Transport</keyword>
<comment type="similarity">
    <text evidence="6">Belongs to the NhaA Na(+)/H(+) (TC 2.A.33) antiporter family.</text>
</comment>
<comment type="catalytic activity">
    <reaction evidence="6">
        <text>Na(+)(in) + 2 H(+)(out) = Na(+)(out) + 2 H(+)(in)</text>
        <dbReference type="Rhea" id="RHEA:29251"/>
        <dbReference type="ChEBI" id="CHEBI:15378"/>
        <dbReference type="ChEBI" id="CHEBI:29101"/>
    </reaction>
</comment>
<accession>A0A8J2YL32</accession>
<dbReference type="NCBIfam" id="NF007112">
    <property type="entry name" value="PRK09561.1"/>
    <property type="match status" value="1"/>
</dbReference>
<evidence type="ECO:0000313" key="7">
    <source>
        <dbReference type="EMBL" id="GGE51199.1"/>
    </source>
</evidence>
<dbReference type="GO" id="GO:0015385">
    <property type="term" value="F:sodium:proton antiporter activity"/>
    <property type="evidence" value="ECO:0007669"/>
    <property type="project" value="UniProtKB-UniRule"/>
</dbReference>
<evidence type="ECO:0000256" key="6">
    <source>
        <dbReference type="HAMAP-Rule" id="MF_01844"/>
    </source>
</evidence>
<feature type="transmembrane region" description="Helical" evidence="6">
    <location>
        <begin position="363"/>
        <end position="383"/>
    </location>
</feature>
<dbReference type="InterPro" id="IPR004670">
    <property type="entry name" value="NhaA"/>
</dbReference>
<dbReference type="EMBL" id="BMCP01000004">
    <property type="protein sequence ID" value="GGE51199.1"/>
    <property type="molecule type" value="Genomic_DNA"/>
</dbReference>
<reference evidence="7" key="2">
    <citation type="submission" date="2020-09" db="EMBL/GenBank/DDBJ databases">
        <authorList>
            <person name="Sun Q."/>
            <person name="Sedlacek I."/>
        </authorList>
    </citation>
    <scope>NUCLEOTIDE SEQUENCE</scope>
    <source>
        <strain evidence="7">CCM 7684</strain>
    </source>
</reference>
<name>A0A8J2YL32_9RHOB</name>
<feature type="transmembrane region" description="Helical" evidence="6">
    <location>
        <begin position="20"/>
        <end position="37"/>
    </location>
</feature>
<evidence type="ECO:0000256" key="4">
    <source>
        <dbReference type="ARBA" id="ARBA00022989"/>
    </source>
</evidence>
<dbReference type="Pfam" id="PF06965">
    <property type="entry name" value="Na_H_antiport_1"/>
    <property type="match status" value="1"/>
</dbReference>
<protein>
    <recommendedName>
        <fullName evidence="6">Na(+)/H(+) antiporter NhaA</fullName>
    </recommendedName>
    <alternativeName>
        <fullName evidence="6">Sodium/proton antiporter NhaA</fullName>
    </alternativeName>
</protein>
<keyword evidence="5 6" id="KW-0472">Membrane</keyword>
<dbReference type="Gene3D" id="1.20.1530.10">
    <property type="entry name" value="Na+/H+ antiporter like domain"/>
    <property type="match status" value="1"/>
</dbReference>
<keyword evidence="6" id="KW-0050">Antiport</keyword>
<dbReference type="InterPro" id="IPR023171">
    <property type="entry name" value="Na/H_antiporter_dom_sf"/>
</dbReference>
<dbReference type="HAMAP" id="MF_01844">
    <property type="entry name" value="NhaA"/>
    <property type="match status" value="1"/>
</dbReference>
<feature type="transmembrane region" description="Helical" evidence="6">
    <location>
        <begin position="329"/>
        <end position="351"/>
    </location>
</feature>
<evidence type="ECO:0000313" key="8">
    <source>
        <dbReference type="Proteomes" id="UP000602745"/>
    </source>
</evidence>
<keyword evidence="6" id="KW-0406">Ion transport</keyword>
<feature type="transmembrane region" description="Helical" evidence="6">
    <location>
        <begin position="153"/>
        <end position="174"/>
    </location>
</feature>
<evidence type="ECO:0000256" key="5">
    <source>
        <dbReference type="ARBA" id="ARBA00023136"/>
    </source>
</evidence>
<dbReference type="RefSeq" id="WP_188410645.1">
    <property type="nucleotide sequence ID" value="NZ_BMCP01000004.1"/>
</dbReference>
<evidence type="ECO:0000256" key="3">
    <source>
        <dbReference type="ARBA" id="ARBA00022692"/>
    </source>
</evidence>
<feature type="transmembrane region" description="Helical" evidence="6">
    <location>
        <begin position="292"/>
        <end position="317"/>
    </location>
</feature>
<keyword evidence="6" id="KW-0915">Sodium</keyword>
<dbReference type="NCBIfam" id="NF007111">
    <property type="entry name" value="PRK09560.1"/>
    <property type="match status" value="1"/>
</dbReference>
<keyword evidence="3 6" id="KW-0812">Transmembrane</keyword>
<comment type="subcellular location">
    <subcellularLocation>
        <location evidence="1">Cell inner membrane</location>
        <topology evidence="1">Multi-pass membrane protein</topology>
    </subcellularLocation>
    <subcellularLocation>
        <location evidence="6">Cell membrane</location>
        <topology evidence="6">Multi-pass membrane protein</topology>
    </subcellularLocation>
</comment>